<dbReference type="OrthoDB" id="1679700at2"/>
<dbReference type="AlphaFoldDB" id="L0KE51"/>
<dbReference type="GO" id="GO:0005384">
    <property type="term" value="F:manganese ion transmembrane transporter activity"/>
    <property type="evidence" value="ECO:0007669"/>
    <property type="project" value="UniProtKB-UniRule"/>
</dbReference>
<dbReference type="STRING" id="748449.Halha_2474"/>
<feature type="transmembrane region" description="Helical" evidence="8">
    <location>
        <begin position="38"/>
        <end position="57"/>
    </location>
</feature>
<accession>L0KE51</accession>
<feature type="transmembrane region" description="Helical" evidence="8">
    <location>
        <begin position="63"/>
        <end position="81"/>
    </location>
</feature>
<dbReference type="InterPro" id="IPR003810">
    <property type="entry name" value="Mntp/YtaF"/>
</dbReference>
<evidence type="ECO:0000256" key="3">
    <source>
        <dbReference type="ARBA" id="ARBA00022692"/>
    </source>
</evidence>
<evidence type="ECO:0000256" key="8">
    <source>
        <dbReference type="HAMAP-Rule" id="MF_01521"/>
    </source>
</evidence>
<dbReference type="PANTHER" id="PTHR35529:SF1">
    <property type="entry name" value="MANGANESE EFFLUX PUMP MNTP-RELATED"/>
    <property type="match status" value="1"/>
</dbReference>
<dbReference type="HOGENOM" id="CLU_096410_1_1_9"/>
<dbReference type="KEGG" id="hhl:Halha_2474"/>
<keyword evidence="7 8" id="KW-0464">Manganese</keyword>
<dbReference type="Pfam" id="PF02659">
    <property type="entry name" value="Mntp"/>
    <property type="match status" value="1"/>
</dbReference>
<dbReference type="HAMAP" id="MF_01521">
    <property type="entry name" value="MntP_pump"/>
    <property type="match status" value="1"/>
</dbReference>
<keyword evidence="5 8" id="KW-0406">Ion transport</keyword>
<evidence type="ECO:0000256" key="7">
    <source>
        <dbReference type="ARBA" id="ARBA00023211"/>
    </source>
</evidence>
<evidence type="ECO:0000256" key="1">
    <source>
        <dbReference type="ARBA" id="ARBA00022448"/>
    </source>
</evidence>
<sequence>MGIYELILVALAIGMDSFSVSVGIGVTGIDDSNKIFKFSLITGVLHFLLPLVGLYLGTQLSGYLGQFATYFGAGVLILLGINMIRENHKETKIEFKLIGTELLLIPLSVSLDALTIGFGLGTLGMSVLEAATFFGAVAFLMTILGLTLGNVLGAISSKFDLVGGVILIGLGVKLLIF</sequence>
<gene>
    <name evidence="8" type="primary">mntP</name>
    <name evidence="9" type="ordered locus">Halha_2474</name>
</gene>
<evidence type="ECO:0000256" key="2">
    <source>
        <dbReference type="ARBA" id="ARBA00022475"/>
    </source>
</evidence>
<dbReference type="Proteomes" id="UP000010880">
    <property type="component" value="Chromosome"/>
</dbReference>
<dbReference type="InterPro" id="IPR022929">
    <property type="entry name" value="Put_MntP"/>
</dbReference>
<feature type="transmembrane region" description="Helical" evidence="8">
    <location>
        <begin position="159"/>
        <end position="176"/>
    </location>
</feature>
<keyword evidence="6 8" id="KW-0472">Membrane</keyword>
<feature type="transmembrane region" description="Helical" evidence="8">
    <location>
        <begin position="130"/>
        <end position="152"/>
    </location>
</feature>
<name>L0KE51_HALHC</name>
<dbReference type="EMBL" id="CP003359">
    <property type="protein sequence ID" value="AGB42348.1"/>
    <property type="molecule type" value="Genomic_DNA"/>
</dbReference>
<dbReference type="eggNOG" id="COG1971">
    <property type="taxonomic scope" value="Bacteria"/>
</dbReference>
<reference evidence="10" key="1">
    <citation type="submission" date="2012-02" db="EMBL/GenBank/DDBJ databases">
        <title>The complete genome of Halobacteroides halobius DSM 5150.</title>
        <authorList>
            <person name="Lucas S."/>
            <person name="Copeland A."/>
            <person name="Lapidus A."/>
            <person name="Glavina del Rio T."/>
            <person name="Dalin E."/>
            <person name="Tice H."/>
            <person name="Bruce D."/>
            <person name="Goodwin L."/>
            <person name="Pitluck S."/>
            <person name="Peters L."/>
            <person name="Mikhailova N."/>
            <person name="Gu W."/>
            <person name="Kyrpides N."/>
            <person name="Mavromatis K."/>
            <person name="Ivanova N."/>
            <person name="Brettin T."/>
            <person name="Detter J.C."/>
            <person name="Han C."/>
            <person name="Larimer F."/>
            <person name="Land M."/>
            <person name="Hauser L."/>
            <person name="Markowitz V."/>
            <person name="Cheng J.-F."/>
            <person name="Hugenholtz P."/>
            <person name="Woyke T."/>
            <person name="Wu D."/>
            <person name="Tindall B."/>
            <person name="Pomrenke H."/>
            <person name="Brambilla E."/>
            <person name="Klenk H.-P."/>
            <person name="Eisen J.A."/>
        </authorList>
    </citation>
    <scope>NUCLEOTIDE SEQUENCE [LARGE SCALE GENOMIC DNA]</scope>
    <source>
        <strain evidence="10">ATCC 35273 / DSM 5150 / MD-1</strain>
    </source>
</reference>
<comment type="similarity">
    <text evidence="8">Belongs to the MntP (TC 9.B.29) family.</text>
</comment>
<evidence type="ECO:0000313" key="9">
    <source>
        <dbReference type="EMBL" id="AGB42348.1"/>
    </source>
</evidence>
<feature type="transmembrane region" description="Helical" evidence="8">
    <location>
        <begin position="6"/>
        <end position="26"/>
    </location>
</feature>
<keyword evidence="2 8" id="KW-1003">Cell membrane</keyword>
<proteinExistence type="inferred from homology"/>
<dbReference type="PANTHER" id="PTHR35529">
    <property type="entry name" value="MANGANESE EFFLUX PUMP MNTP-RELATED"/>
    <property type="match status" value="1"/>
</dbReference>
<dbReference type="GO" id="GO:0005886">
    <property type="term" value="C:plasma membrane"/>
    <property type="evidence" value="ECO:0007669"/>
    <property type="project" value="UniProtKB-SubCell"/>
</dbReference>
<keyword evidence="3 8" id="KW-0812">Transmembrane</keyword>
<comment type="function">
    <text evidence="8">Probably functions as a manganese efflux pump.</text>
</comment>
<evidence type="ECO:0000256" key="5">
    <source>
        <dbReference type="ARBA" id="ARBA00023065"/>
    </source>
</evidence>
<keyword evidence="1 8" id="KW-0813">Transport</keyword>
<evidence type="ECO:0000256" key="6">
    <source>
        <dbReference type="ARBA" id="ARBA00023136"/>
    </source>
</evidence>
<dbReference type="RefSeq" id="WP_015328062.1">
    <property type="nucleotide sequence ID" value="NC_019978.1"/>
</dbReference>
<keyword evidence="10" id="KW-1185">Reference proteome</keyword>
<keyword evidence="4 8" id="KW-1133">Transmembrane helix</keyword>
<evidence type="ECO:0000256" key="4">
    <source>
        <dbReference type="ARBA" id="ARBA00022989"/>
    </source>
</evidence>
<organism evidence="9 10">
    <name type="scientific">Halobacteroides halobius (strain ATCC 35273 / DSM 5150 / MD-1)</name>
    <dbReference type="NCBI Taxonomy" id="748449"/>
    <lineage>
        <taxon>Bacteria</taxon>
        <taxon>Bacillati</taxon>
        <taxon>Bacillota</taxon>
        <taxon>Clostridia</taxon>
        <taxon>Halanaerobiales</taxon>
        <taxon>Halobacteroidaceae</taxon>
        <taxon>Halobacteroides</taxon>
    </lineage>
</organism>
<protein>
    <recommendedName>
        <fullName evidence="8">Putative manganese efflux pump MntP</fullName>
    </recommendedName>
</protein>
<feature type="transmembrane region" description="Helical" evidence="8">
    <location>
        <begin position="102"/>
        <end position="124"/>
    </location>
</feature>
<evidence type="ECO:0000313" key="10">
    <source>
        <dbReference type="Proteomes" id="UP000010880"/>
    </source>
</evidence>
<comment type="subcellular location">
    <subcellularLocation>
        <location evidence="8">Cell membrane</location>
        <topology evidence="8">Multi-pass membrane protein</topology>
    </subcellularLocation>
</comment>